<feature type="domain" description="Putative carbohydrate metabolism" evidence="1">
    <location>
        <begin position="121"/>
        <end position="367"/>
    </location>
</feature>
<gene>
    <name evidence="2" type="ORF">A4V02_08030</name>
</gene>
<reference evidence="3" key="1">
    <citation type="submission" date="2016-04" db="EMBL/GenBank/DDBJ databases">
        <title>Complete Genome Sequences of Twelve Strains of a Stable Defined Moderately Diverse Mouse Microbiota 2 (sDMDMm2).</title>
        <authorList>
            <person name="Uchimura Y."/>
            <person name="Wyss M."/>
            <person name="Brugiroux S."/>
            <person name="Limenitakis J.P."/>
            <person name="Stecher B."/>
            <person name="McCoy K.D."/>
            <person name="Macpherson A.J."/>
        </authorList>
    </citation>
    <scope>NUCLEOTIDE SEQUENCE [LARGE SCALE GENOMIC DNA]</scope>
    <source>
        <strain evidence="3">YL27</strain>
    </source>
</reference>
<dbReference type="OrthoDB" id="713122at2"/>
<dbReference type="Proteomes" id="UP000186351">
    <property type="component" value="Chromosome"/>
</dbReference>
<dbReference type="KEGG" id="pary:A4V02_08030"/>
<evidence type="ECO:0000313" key="2">
    <source>
        <dbReference type="EMBL" id="ANU63680.1"/>
    </source>
</evidence>
<dbReference type="RefSeq" id="WP_068960986.1">
    <property type="nucleotide sequence ID" value="NZ_CAJTAP010000036.1"/>
</dbReference>
<dbReference type="InterPro" id="IPR025112">
    <property type="entry name" value="PCMD"/>
</dbReference>
<protein>
    <recommendedName>
        <fullName evidence="1">Putative carbohydrate metabolism domain-containing protein</fullName>
    </recommendedName>
</protein>
<proteinExistence type="predicted"/>
<dbReference type="PROSITE" id="PS51257">
    <property type="entry name" value="PROKAR_LIPOPROTEIN"/>
    <property type="match status" value="1"/>
</dbReference>
<dbReference type="AlphaFoldDB" id="A0A1B1SA61"/>
<accession>A0A1B1SA61</accession>
<name>A0A1B1SA61_9BACT</name>
<dbReference type="Gene3D" id="2.60.40.2340">
    <property type="match status" value="1"/>
</dbReference>
<keyword evidence="3" id="KW-1185">Reference proteome</keyword>
<dbReference type="Pfam" id="PF13201">
    <property type="entry name" value="PCMD"/>
    <property type="match status" value="1"/>
</dbReference>
<dbReference type="STRING" id="1796646.A4V02_08030"/>
<sequence>MKPITHTFLIAAIAMVTTGCIRKEPLNAECDIIAATLPGDVMSQNAAIRNSEVTLFVKKGTDKSALAPEFILTEGATIDPPSGTVRNFDVPQRYTVTAEDKIWQKTYTVWVNEPGITLSYDFEHVRQQQSSRYSYDIFYEIGPDGNESFSWASGNAGYAMTGQGSSDPASFPTYQSDNGIDGKCAAMTTRITGLFGNLRNSPLAAGSLFIGEFKVNLSNTLLSTRFGRPFDRKPLRLSGYYRYTPGEMYYKLNESLSNKLEAVPGKIDEFNIYGVMFERTADVEYLNGTNVQTSPNVVALARFNDGERIPTETWRTFSLPFVYLKEIDMEKLENGQYSISIVMSSSIDGDLFSGAPGSTLMVDQVVLTCEE</sequence>
<accession>A0A1Z2XIJ3</accession>
<evidence type="ECO:0000313" key="3">
    <source>
        <dbReference type="Proteomes" id="UP000186351"/>
    </source>
</evidence>
<organism evidence="2 3">
    <name type="scientific">Muribaculum intestinale</name>
    <dbReference type="NCBI Taxonomy" id="1796646"/>
    <lineage>
        <taxon>Bacteria</taxon>
        <taxon>Pseudomonadati</taxon>
        <taxon>Bacteroidota</taxon>
        <taxon>Bacteroidia</taxon>
        <taxon>Bacteroidales</taxon>
        <taxon>Muribaculaceae</taxon>
        <taxon>Muribaculum</taxon>
    </lineage>
</organism>
<dbReference type="Gene3D" id="2.60.120.890">
    <property type="entry name" value="BT2081, beta-jelly-roll domain"/>
    <property type="match status" value="1"/>
</dbReference>
<dbReference type="InterPro" id="IPR038653">
    <property type="entry name" value="Put_CMD_sf"/>
</dbReference>
<dbReference type="GeneID" id="65536805"/>
<evidence type="ECO:0000259" key="1">
    <source>
        <dbReference type="Pfam" id="PF13201"/>
    </source>
</evidence>
<dbReference type="EMBL" id="CP015402">
    <property type="protein sequence ID" value="ANU63680.1"/>
    <property type="molecule type" value="Genomic_DNA"/>
</dbReference>